<comment type="caution">
    <text evidence="2">The sequence shown here is derived from an EMBL/GenBank/DDBJ whole genome shotgun (WGS) entry which is preliminary data.</text>
</comment>
<feature type="domain" description="Resolvase/invertase-type recombinase catalytic" evidence="1">
    <location>
        <begin position="1"/>
        <end position="97"/>
    </location>
</feature>
<dbReference type="CDD" id="cd03768">
    <property type="entry name" value="SR_ResInv"/>
    <property type="match status" value="1"/>
</dbReference>
<accession>A0A2R5FCU2</accession>
<dbReference type="GO" id="GO:0000150">
    <property type="term" value="F:DNA strand exchange activity"/>
    <property type="evidence" value="ECO:0007669"/>
    <property type="project" value="InterPro"/>
</dbReference>
<evidence type="ECO:0000259" key="1">
    <source>
        <dbReference type="PROSITE" id="PS51736"/>
    </source>
</evidence>
<evidence type="ECO:0000313" key="3">
    <source>
        <dbReference type="Proteomes" id="UP000245081"/>
    </source>
</evidence>
<dbReference type="EMBL" id="BDOQ01000028">
    <property type="protein sequence ID" value="GBG16032.1"/>
    <property type="molecule type" value="Genomic_DNA"/>
</dbReference>
<reference evidence="2 3" key="1">
    <citation type="journal article" date="2018" name="Environ. Microbiol.">
        <title>Isolation and genomic characterization of Novimethylophilus kurashikiensis gen. nov. sp. nov., a new lanthanide-dependent methylotrophic species of Methylophilaceae.</title>
        <authorList>
            <person name="Lv H."/>
            <person name="Sahin N."/>
            <person name="Tani A."/>
        </authorList>
    </citation>
    <scope>NUCLEOTIDE SEQUENCE [LARGE SCALE GENOMIC DNA]</scope>
    <source>
        <strain evidence="2 3">La2-4</strain>
    </source>
</reference>
<dbReference type="AlphaFoldDB" id="A0A2R5FCU2"/>
<dbReference type="PANTHER" id="PTHR30461">
    <property type="entry name" value="DNA-INVERTASE FROM LAMBDOID PROPHAGE"/>
    <property type="match status" value="1"/>
</dbReference>
<dbReference type="Gene3D" id="3.40.50.1390">
    <property type="entry name" value="Resolvase, N-terminal catalytic domain"/>
    <property type="match status" value="1"/>
</dbReference>
<protein>
    <recommendedName>
        <fullName evidence="1">Resolvase/invertase-type recombinase catalytic domain-containing protein</fullName>
    </recommendedName>
</protein>
<dbReference type="SUPFAM" id="SSF53041">
    <property type="entry name" value="Resolvase-like"/>
    <property type="match status" value="1"/>
</dbReference>
<gene>
    <name evidence="2" type="ORF">NMK_3656</name>
</gene>
<organism evidence="2 3">
    <name type="scientific">Novimethylophilus kurashikiensis</name>
    <dbReference type="NCBI Taxonomy" id="1825523"/>
    <lineage>
        <taxon>Bacteria</taxon>
        <taxon>Pseudomonadati</taxon>
        <taxon>Pseudomonadota</taxon>
        <taxon>Betaproteobacteria</taxon>
        <taxon>Nitrosomonadales</taxon>
        <taxon>Methylophilaceae</taxon>
        <taxon>Novimethylophilus</taxon>
    </lineage>
</organism>
<dbReference type="GO" id="GO:0003677">
    <property type="term" value="F:DNA binding"/>
    <property type="evidence" value="ECO:0007669"/>
    <property type="project" value="InterPro"/>
</dbReference>
<sequence length="112" mass="12740">MERPALTQLLADIQARQIQILVVYKVDRLTRSLSDFTKLVELFDAHGVSFVLVTQQFNTTTSMGRLTLNVLLSFAQFEREVTAERIRDKIAASKRKGLWMGGISLMARAKRL</sequence>
<name>A0A2R5FCU2_9PROT</name>
<dbReference type="SMART" id="SM00857">
    <property type="entry name" value="Resolvase"/>
    <property type="match status" value="1"/>
</dbReference>
<dbReference type="InterPro" id="IPR050639">
    <property type="entry name" value="SSR_resolvase"/>
</dbReference>
<dbReference type="InterPro" id="IPR006119">
    <property type="entry name" value="Resolv_N"/>
</dbReference>
<dbReference type="Pfam" id="PF00239">
    <property type="entry name" value="Resolvase"/>
    <property type="match status" value="1"/>
</dbReference>
<proteinExistence type="predicted"/>
<dbReference type="PANTHER" id="PTHR30461:SF23">
    <property type="entry name" value="DNA RECOMBINASE-RELATED"/>
    <property type="match status" value="1"/>
</dbReference>
<dbReference type="InterPro" id="IPR036162">
    <property type="entry name" value="Resolvase-like_N_sf"/>
</dbReference>
<dbReference type="Proteomes" id="UP000245081">
    <property type="component" value="Unassembled WGS sequence"/>
</dbReference>
<dbReference type="PROSITE" id="PS51736">
    <property type="entry name" value="RECOMBINASES_3"/>
    <property type="match status" value="1"/>
</dbReference>
<evidence type="ECO:0000313" key="2">
    <source>
        <dbReference type="EMBL" id="GBG16032.1"/>
    </source>
</evidence>
<keyword evidence="3" id="KW-1185">Reference proteome</keyword>